<keyword evidence="6" id="KW-0539">Nucleus</keyword>
<feature type="domain" description="Transcription factor TFIID subunit 8 C-terminal" evidence="9">
    <location>
        <begin position="117"/>
        <end position="165"/>
    </location>
</feature>
<evidence type="ECO:0000256" key="1">
    <source>
        <dbReference type="ARBA" id="ARBA00004123"/>
    </source>
</evidence>
<dbReference type="PANTHER" id="PTHR46469:SF1">
    <property type="entry name" value="TRANSCRIPTION INITIATION FACTOR TFIID SUBUNIT 8"/>
    <property type="match status" value="1"/>
</dbReference>
<dbReference type="InterPro" id="IPR019473">
    <property type="entry name" value="TFIID_su8_C"/>
</dbReference>
<evidence type="ECO:0000259" key="9">
    <source>
        <dbReference type="Pfam" id="PF10406"/>
    </source>
</evidence>
<reference evidence="10" key="1">
    <citation type="submission" date="2022-12" db="EMBL/GenBank/DDBJ databases">
        <authorList>
            <person name="Brejova B."/>
        </authorList>
    </citation>
    <scope>NUCLEOTIDE SEQUENCE</scope>
</reference>
<evidence type="ECO:0000313" key="10">
    <source>
        <dbReference type="EMBL" id="CAI5759079.1"/>
    </source>
</evidence>
<dbReference type="Pfam" id="PF10406">
    <property type="entry name" value="TAF8_C"/>
    <property type="match status" value="1"/>
</dbReference>
<comment type="caution">
    <text evidence="10">The sequence shown here is derived from an EMBL/GenBank/DDBJ whole genome shotgun (WGS) entry which is preliminary data.</text>
</comment>
<evidence type="ECO:0000256" key="3">
    <source>
        <dbReference type="ARBA" id="ARBA00017307"/>
    </source>
</evidence>
<organism evidence="10 11">
    <name type="scientific">Candida verbasci</name>
    <dbReference type="NCBI Taxonomy" id="1227364"/>
    <lineage>
        <taxon>Eukaryota</taxon>
        <taxon>Fungi</taxon>
        <taxon>Dikarya</taxon>
        <taxon>Ascomycota</taxon>
        <taxon>Saccharomycotina</taxon>
        <taxon>Pichiomycetes</taxon>
        <taxon>Debaryomycetaceae</taxon>
        <taxon>Candida/Lodderomyces clade</taxon>
        <taxon>Candida</taxon>
    </lineage>
</organism>
<feature type="compositionally biased region" description="Acidic residues" evidence="8">
    <location>
        <begin position="400"/>
        <end position="409"/>
    </location>
</feature>
<feature type="region of interest" description="Disordered" evidence="8">
    <location>
        <begin position="313"/>
        <end position="428"/>
    </location>
</feature>
<dbReference type="InterPro" id="IPR037818">
    <property type="entry name" value="TAF8"/>
</dbReference>
<protein>
    <recommendedName>
        <fullName evidence="3">Transcription initiation factor TFIID subunit 8</fullName>
    </recommendedName>
</protein>
<evidence type="ECO:0000256" key="4">
    <source>
        <dbReference type="ARBA" id="ARBA00023015"/>
    </source>
</evidence>
<proteinExistence type="inferred from homology"/>
<dbReference type="OrthoDB" id="2193813at2759"/>
<feature type="compositionally biased region" description="Polar residues" evidence="8">
    <location>
        <begin position="418"/>
        <end position="428"/>
    </location>
</feature>
<sequence length="471" mass="55081">MDLQFKQIVGNILLSKSYTCSQSFLDQLTELSIEYFDGLISNLADYTKLQRRRLPSKSDLNTLLKLRKISLNGIVDEKINSKDIKHINLIEESETSSYNEQYSITKLVPRINERPNYIPSYLPDLPPDYTYQSTPEYTETLTDLKKLRIKLVEESRLTEKSLYKLIENDEIEWKEKLEKELSVLEPEPIEEVKPVENKETEEEFKFDFTKYANQRREALEKRANMVENKRKQRKQNIFMEAEVYYSPYLTKQPTEEINKYFQEILHNEFKHVIKSIRHQTELKEERLKKERELKEAELEEKRRLNEIQFNFQQHYSGSDSESEEDKFDEILFSEKTEEVPNVTGSNEAQASEPDQGQSKLQSTEPQSKPQSTEPPSKSQSVEPQSRLPTIEESASIQPDIDSDEMEFDDIVSKKSESNDVNVTINQGSDNFAKAQQNNENELLPDQNDLQLDHELNAGFELSSDDDMEDVV</sequence>
<feature type="coiled-coil region" evidence="7">
    <location>
        <begin position="277"/>
        <end position="307"/>
    </location>
</feature>
<evidence type="ECO:0000256" key="8">
    <source>
        <dbReference type="SAM" id="MobiDB-lite"/>
    </source>
</evidence>
<evidence type="ECO:0000313" key="11">
    <source>
        <dbReference type="Proteomes" id="UP001152885"/>
    </source>
</evidence>
<feature type="compositionally biased region" description="Polar residues" evidence="8">
    <location>
        <begin position="342"/>
        <end position="396"/>
    </location>
</feature>
<keyword evidence="11" id="KW-1185">Reference proteome</keyword>
<gene>
    <name evidence="10" type="ORF">CANVERA_P3588</name>
</gene>
<keyword evidence="7" id="KW-0175">Coiled coil</keyword>
<evidence type="ECO:0000256" key="7">
    <source>
        <dbReference type="SAM" id="Coils"/>
    </source>
</evidence>
<feature type="compositionally biased region" description="Basic and acidic residues" evidence="8">
    <location>
        <begin position="328"/>
        <end position="338"/>
    </location>
</feature>
<evidence type="ECO:0000256" key="5">
    <source>
        <dbReference type="ARBA" id="ARBA00023163"/>
    </source>
</evidence>
<name>A0A9W4TVF6_9ASCO</name>
<dbReference type="PANTHER" id="PTHR46469">
    <property type="entry name" value="TRANSCRIPTION INITIATION FACTOR TFIID SUBUNIT 8"/>
    <property type="match status" value="1"/>
</dbReference>
<accession>A0A9W4TVF6</accession>
<dbReference type="GO" id="GO:0005669">
    <property type="term" value="C:transcription factor TFIID complex"/>
    <property type="evidence" value="ECO:0007669"/>
    <property type="project" value="InterPro"/>
</dbReference>
<keyword evidence="4" id="KW-0805">Transcription regulation</keyword>
<keyword evidence="5" id="KW-0804">Transcription</keyword>
<dbReference type="EMBL" id="CANTUO010000003">
    <property type="protein sequence ID" value="CAI5759079.1"/>
    <property type="molecule type" value="Genomic_DNA"/>
</dbReference>
<comment type="similarity">
    <text evidence="2">Belongs to the TAF8 family.</text>
</comment>
<evidence type="ECO:0000256" key="2">
    <source>
        <dbReference type="ARBA" id="ARBA00008767"/>
    </source>
</evidence>
<dbReference type="GO" id="GO:0006367">
    <property type="term" value="P:transcription initiation at RNA polymerase II promoter"/>
    <property type="evidence" value="ECO:0007669"/>
    <property type="project" value="TreeGrafter"/>
</dbReference>
<comment type="subcellular location">
    <subcellularLocation>
        <location evidence="1">Nucleus</location>
    </subcellularLocation>
</comment>
<dbReference type="CDD" id="cd08049">
    <property type="entry name" value="TAF8"/>
    <property type="match status" value="1"/>
</dbReference>
<dbReference type="AlphaFoldDB" id="A0A9W4TVF6"/>
<evidence type="ECO:0000256" key="6">
    <source>
        <dbReference type="ARBA" id="ARBA00023242"/>
    </source>
</evidence>
<dbReference type="Proteomes" id="UP001152885">
    <property type="component" value="Unassembled WGS sequence"/>
</dbReference>